<dbReference type="Proteomes" id="UP001215598">
    <property type="component" value="Unassembled WGS sequence"/>
</dbReference>
<dbReference type="AlphaFoldDB" id="A0AAD7K1D5"/>
<gene>
    <name evidence="2" type="ORF">B0H16DRAFT_1858945</name>
</gene>
<keyword evidence="3" id="KW-1185">Reference proteome</keyword>
<sequence length="600" mass="67344">MSPAAVPLTDQPQALELESKSRTENVTFETMTHPPFSESRNVEAPVETSFPLALSHSSKISFLSFPFEIAAKIFLHCLIDNAEPDIHSAPLLLGRICRHWRSVALSSPELWTCFSRTIHITCGRGFLEVSPSRYASLLEVLQLWLSRSATRPLKLTIRYEGIRIQPLPSPIHRLLLQHADRWEHITLGLPRSDLVELFEKFTGGFPLLRSLVIRVPYRGDHRVVSSPNFAPLLNSAQLRWQTLDVSRHCPKPALCGIHWASLTSFMGLELSPSDAHELLSLSPSLRECHMTCAPGLHESPSTPYLPVLLPELREFSWSHFSALTYLTSPALERLAEPDISNHTIQDFLDFLRRSHCPLAYLSAFAQSLDNAYFPDLFAALPHLVELNLRLGSFRNPPSGPCIPVRLPELRILSGNHVLAYLTAPALKRLWGQDISNRMVQHLVDFLLRSHCPLTYLSASAESLDKARLPDLFAALPHLVEMCLNFRQEVSPVPVVSILHGQNHHLPQLTTLKLSTLIRHAEVEMYETIVSMLTSRTESNGVARLRSFKHDDLFILHTPGVLPLGTQVVEGVKALVKAGVDIAFEGYDEEMAPRRIHVDSL</sequence>
<evidence type="ECO:0000313" key="2">
    <source>
        <dbReference type="EMBL" id="KAJ7776180.1"/>
    </source>
</evidence>
<dbReference type="InterPro" id="IPR032675">
    <property type="entry name" value="LRR_dom_sf"/>
</dbReference>
<evidence type="ECO:0000256" key="1">
    <source>
        <dbReference type="SAM" id="MobiDB-lite"/>
    </source>
</evidence>
<dbReference type="SUPFAM" id="SSF52047">
    <property type="entry name" value="RNI-like"/>
    <property type="match status" value="1"/>
</dbReference>
<organism evidence="2 3">
    <name type="scientific">Mycena metata</name>
    <dbReference type="NCBI Taxonomy" id="1033252"/>
    <lineage>
        <taxon>Eukaryota</taxon>
        <taxon>Fungi</taxon>
        <taxon>Dikarya</taxon>
        <taxon>Basidiomycota</taxon>
        <taxon>Agaricomycotina</taxon>
        <taxon>Agaricomycetes</taxon>
        <taxon>Agaricomycetidae</taxon>
        <taxon>Agaricales</taxon>
        <taxon>Marasmiineae</taxon>
        <taxon>Mycenaceae</taxon>
        <taxon>Mycena</taxon>
    </lineage>
</organism>
<dbReference type="EMBL" id="JARKIB010000009">
    <property type="protein sequence ID" value="KAJ7776180.1"/>
    <property type="molecule type" value="Genomic_DNA"/>
</dbReference>
<dbReference type="Gene3D" id="3.80.10.10">
    <property type="entry name" value="Ribonuclease Inhibitor"/>
    <property type="match status" value="1"/>
</dbReference>
<accession>A0AAD7K1D5</accession>
<reference evidence="2" key="1">
    <citation type="submission" date="2023-03" db="EMBL/GenBank/DDBJ databases">
        <title>Massive genome expansion in bonnet fungi (Mycena s.s.) driven by repeated elements and novel gene families across ecological guilds.</title>
        <authorList>
            <consortium name="Lawrence Berkeley National Laboratory"/>
            <person name="Harder C.B."/>
            <person name="Miyauchi S."/>
            <person name="Viragh M."/>
            <person name="Kuo A."/>
            <person name="Thoen E."/>
            <person name="Andreopoulos B."/>
            <person name="Lu D."/>
            <person name="Skrede I."/>
            <person name="Drula E."/>
            <person name="Henrissat B."/>
            <person name="Morin E."/>
            <person name="Kohler A."/>
            <person name="Barry K."/>
            <person name="LaButti K."/>
            <person name="Morin E."/>
            <person name="Salamov A."/>
            <person name="Lipzen A."/>
            <person name="Mereny Z."/>
            <person name="Hegedus B."/>
            <person name="Baldrian P."/>
            <person name="Stursova M."/>
            <person name="Weitz H."/>
            <person name="Taylor A."/>
            <person name="Grigoriev I.V."/>
            <person name="Nagy L.G."/>
            <person name="Martin F."/>
            <person name="Kauserud H."/>
        </authorList>
    </citation>
    <scope>NUCLEOTIDE SEQUENCE</scope>
    <source>
        <strain evidence="2">CBHHK182m</strain>
    </source>
</reference>
<name>A0AAD7K1D5_9AGAR</name>
<feature type="region of interest" description="Disordered" evidence="1">
    <location>
        <begin position="1"/>
        <end position="24"/>
    </location>
</feature>
<comment type="caution">
    <text evidence="2">The sequence shown here is derived from an EMBL/GenBank/DDBJ whole genome shotgun (WGS) entry which is preliminary data.</text>
</comment>
<protein>
    <recommendedName>
        <fullName evidence="4">F-box domain-containing protein</fullName>
    </recommendedName>
</protein>
<evidence type="ECO:0000313" key="3">
    <source>
        <dbReference type="Proteomes" id="UP001215598"/>
    </source>
</evidence>
<proteinExistence type="predicted"/>
<evidence type="ECO:0008006" key="4">
    <source>
        <dbReference type="Google" id="ProtNLM"/>
    </source>
</evidence>